<name>A0A7C3KGM0_9CYAN</name>
<evidence type="ECO:0000313" key="1">
    <source>
        <dbReference type="EMBL" id="HFM98822.1"/>
    </source>
</evidence>
<comment type="caution">
    <text evidence="1">The sequence shown here is derived from an EMBL/GenBank/DDBJ whole genome shotgun (WGS) entry which is preliminary data.</text>
</comment>
<dbReference type="AlphaFoldDB" id="A0A7C3KGM0"/>
<protein>
    <submittedName>
        <fullName evidence="1">Uncharacterized protein</fullName>
    </submittedName>
</protein>
<accession>A0A7C3KGM0</accession>
<reference evidence="1" key="1">
    <citation type="journal article" date="2020" name="mSystems">
        <title>Genome- and Community-Level Interaction Insights into Carbon Utilization and Element Cycling Functions of Hydrothermarchaeota in Hydrothermal Sediment.</title>
        <authorList>
            <person name="Zhou Z."/>
            <person name="Liu Y."/>
            <person name="Xu W."/>
            <person name="Pan J."/>
            <person name="Luo Z.H."/>
            <person name="Li M."/>
        </authorList>
    </citation>
    <scope>NUCLEOTIDE SEQUENCE [LARGE SCALE GENOMIC DNA]</scope>
    <source>
        <strain evidence="1">SpSt-418</strain>
    </source>
</reference>
<gene>
    <name evidence="1" type="ORF">ENR64_13900</name>
</gene>
<organism evidence="1">
    <name type="scientific">Oscillatoriales cyanobacterium SpSt-418</name>
    <dbReference type="NCBI Taxonomy" id="2282169"/>
    <lineage>
        <taxon>Bacteria</taxon>
        <taxon>Bacillati</taxon>
        <taxon>Cyanobacteriota</taxon>
        <taxon>Cyanophyceae</taxon>
        <taxon>Oscillatoriophycideae</taxon>
        <taxon>Oscillatoriales</taxon>
    </lineage>
</organism>
<dbReference type="EMBL" id="DSRU01000207">
    <property type="protein sequence ID" value="HFM98822.1"/>
    <property type="molecule type" value="Genomic_DNA"/>
</dbReference>
<sequence length="98" mass="11006">MLSETFYLIRSRQDGSYLVARPKAAESPDKPPQGFVLLFREYADALSYLNTHAGDVANQFAVETLASTQLDAVMKRWGFTGIGYVEDPLLPRVSFMTR</sequence>
<proteinExistence type="predicted"/>